<evidence type="ECO:0000313" key="11">
    <source>
        <dbReference type="EMBL" id="CAD8464258.1"/>
    </source>
</evidence>
<evidence type="ECO:0000259" key="10">
    <source>
        <dbReference type="Pfam" id="PF14360"/>
    </source>
</evidence>
<keyword evidence="3" id="KW-0808">Transferase</keyword>
<proteinExistence type="inferred from homology"/>
<keyword evidence="8 9" id="KW-0472">Membrane</keyword>
<dbReference type="GO" id="GO:0033188">
    <property type="term" value="F:sphingomyelin synthase activity"/>
    <property type="evidence" value="ECO:0007669"/>
    <property type="project" value="TreeGrafter"/>
</dbReference>
<sequence>MATGEALSSLLSSSLASSGSLSGRFKKGDVEEQRMVKATQSCGRIDKLNKLIAEKSLGKPGKPLSHFQKEKILFIMNYKLLLLTAVWQYVHSVATNVAYYLHVQRPPLTDLGFELLPALSKRSQVVSEIMFFICLFSTIGYALSPFFYQRRNLYFVLMFSRFAATLVLAQTLRIGCFLATTLPGPNYHCRPNSQEYSPPKTLWDIFGRQDAFFGCGDLVFSSHTIFVVLCALVWHKYCPFKWVRRIVWSLVFFFGLLVVAARKHYSLDIMVAWYTVPLIWMAYDHYFPDKLPIDFEPFSATSGGGFELTKFRELDRRRPKQEV</sequence>
<keyword evidence="7" id="KW-0443">Lipid metabolism</keyword>
<evidence type="ECO:0000256" key="9">
    <source>
        <dbReference type="SAM" id="Phobius"/>
    </source>
</evidence>
<keyword evidence="4 9" id="KW-0812">Transmembrane</keyword>
<evidence type="ECO:0000256" key="7">
    <source>
        <dbReference type="ARBA" id="ARBA00023098"/>
    </source>
</evidence>
<protein>
    <recommendedName>
        <fullName evidence="10">Sphingomyelin synthase-like domain-containing protein</fullName>
    </recommendedName>
</protein>
<organism evidence="11">
    <name type="scientific">Amorphochlora amoebiformis</name>
    <dbReference type="NCBI Taxonomy" id="1561963"/>
    <lineage>
        <taxon>Eukaryota</taxon>
        <taxon>Sar</taxon>
        <taxon>Rhizaria</taxon>
        <taxon>Cercozoa</taxon>
        <taxon>Chlorarachniophyceae</taxon>
        <taxon>Amorphochlora</taxon>
    </lineage>
</organism>
<comment type="subcellular location">
    <subcellularLocation>
        <location evidence="1">Membrane</location>
        <topology evidence="1">Multi-pass membrane protein</topology>
    </subcellularLocation>
</comment>
<keyword evidence="6 9" id="KW-1133">Transmembrane helix</keyword>
<dbReference type="GO" id="GO:0000139">
    <property type="term" value="C:Golgi membrane"/>
    <property type="evidence" value="ECO:0007669"/>
    <property type="project" value="TreeGrafter"/>
</dbReference>
<dbReference type="InterPro" id="IPR045221">
    <property type="entry name" value="Sphingomyelin_synth-like"/>
</dbReference>
<evidence type="ECO:0000256" key="3">
    <source>
        <dbReference type="ARBA" id="ARBA00022679"/>
    </source>
</evidence>
<feature type="domain" description="Sphingomyelin synthase-like" evidence="10">
    <location>
        <begin position="214"/>
        <end position="283"/>
    </location>
</feature>
<dbReference type="PANTHER" id="PTHR21290">
    <property type="entry name" value="SPHINGOMYELIN SYNTHETASE"/>
    <property type="match status" value="1"/>
</dbReference>
<feature type="transmembrane region" description="Helical" evidence="9">
    <location>
        <begin position="129"/>
        <end position="148"/>
    </location>
</feature>
<dbReference type="EMBL" id="HBEM01034004">
    <property type="protein sequence ID" value="CAD8464258.1"/>
    <property type="molecule type" value="Transcribed_RNA"/>
</dbReference>
<name>A0A7S0H7A8_9EUKA</name>
<evidence type="ECO:0000256" key="8">
    <source>
        <dbReference type="ARBA" id="ARBA00023136"/>
    </source>
</evidence>
<feature type="transmembrane region" description="Helical" evidence="9">
    <location>
        <begin position="246"/>
        <end position="265"/>
    </location>
</feature>
<dbReference type="InterPro" id="IPR025749">
    <property type="entry name" value="Sphingomyelin_synth-like_dom"/>
</dbReference>
<dbReference type="Pfam" id="PF14360">
    <property type="entry name" value="PAP2_C"/>
    <property type="match status" value="1"/>
</dbReference>
<gene>
    <name evidence="11" type="ORF">LAMO00422_LOCUS23224</name>
</gene>
<comment type="similarity">
    <text evidence="2">Belongs to the sphingomyelin synthase family.</text>
</comment>
<feature type="transmembrane region" description="Helical" evidence="9">
    <location>
        <begin position="211"/>
        <end position="234"/>
    </location>
</feature>
<evidence type="ECO:0000256" key="6">
    <source>
        <dbReference type="ARBA" id="ARBA00022989"/>
    </source>
</evidence>
<accession>A0A7S0H7A8</accession>
<dbReference type="AlphaFoldDB" id="A0A7S0H7A8"/>
<feature type="transmembrane region" description="Helical" evidence="9">
    <location>
        <begin position="153"/>
        <end position="172"/>
    </location>
</feature>
<dbReference type="GO" id="GO:0046513">
    <property type="term" value="P:ceramide biosynthetic process"/>
    <property type="evidence" value="ECO:0007669"/>
    <property type="project" value="TreeGrafter"/>
</dbReference>
<evidence type="ECO:0000256" key="4">
    <source>
        <dbReference type="ARBA" id="ARBA00022692"/>
    </source>
</evidence>
<evidence type="ECO:0000256" key="2">
    <source>
        <dbReference type="ARBA" id="ARBA00005441"/>
    </source>
</evidence>
<dbReference type="GO" id="GO:0005789">
    <property type="term" value="C:endoplasmic reticulum membrane"/>
    <property type="evidence" value="ECO:0007669"/>
    <property type="project" value="TreeGrafter"/>
</dbReference>
<keyword evidence="5" id="KW-0746">Sphingolipid metabolism</keyword>
<evidence type="ECO:0000256" key="1">
    <source>
        <dbReference type="ARBA" id="ARBA00004141"/>
    </source>
</evidence>
<reference evidence="11" key="1">
    <citation type="submission" date="2021-01" db="EMBL/GenBank/DDBJ databases">
        <authorList>
            <person name="Corre E."/>
            <person name="Pelletier E."/>
            <person name="Niang G."/>
            <person name="Scheremetjew M."/>
            <person name="Finn R."/>
            <person name="Kale V."/>
            <person name="Holt S."/>
            <person name="Cochrane G."/>
            <person name="Meng A."/>
            <person name="Brown T."/>
            <person name="Cohen L."/>
        </authorList>
    </citation>
    <scope>NUCLEOTIDE SEQUENCE</scope>
    <source>
        <strain evidence="11">CCMP2058</strain>
    </source>
</reference>
<dbReference type="GO" id="GO:0005886">
    <property type="term" value="C:plasma membrane"/>
    <property type="evidence" value="ECO:0007669"/>
    <property type="project" value="TreeGrafter"/>
</dbReference>
<dbReference type="GO" id="GO:0047493">
    <property type="term" value="F:ceramide cholinephosphotransferase activity"/>
    <property type="evidence" value="ECO:0007669"/>
    <property type="project" value="TreeGrafter"/>
</dbReference>
<evidence type="ECO:0000256" key="5">
    <source>
        <dbReference type="ARBA" id="ARBA00022919"/>
    </source>
</evidence>
<dbReference type="PANTHER" id="PTHR21290:SF62">
    <property type="entry name" value="PHOSPHATIDYLINOSITOL:CERAMIDE INOSITOLPHOSPHOTRANSFERASE 1-RELATED"/>
    <property type="match status" value="1"/>
</dbReference>